<dbReference type="EMBL" id="MWDB01000003">
    <property type="protein sequence ID" value="OQB42361.1"/>
    <property type="molecule type" value="Genomic_DNA"/>
</dbReference>
<evidence type="ECO:0000313" key="1">
    <source>
        <dbReference type="EMBL" id="OQB42361.1"/>
    </source>
</evidence>
<proteinExistence type="predicted"/>
<gene>
    <name evidence="1" type="ORF">BWY04_00240</name>
</gene>
<sequence>MNLLTEFNDAIAQLVSRPCIGFAPGANASQAFLQSGVAHVFFPYITFDVIVSNERVGFASLYALCFLSCSLKYSTTSCAIESTLSLSFPNFGKSHSIL</sequence>
<dbReference type="Proteomes" id="UP000485621">
    <property type="component" value="Unassembled WGS sequence"/>
</dbReference>
<name>A0A1V5ZQD8_9BACT</name>
<reference evidence="1" key="1">
    <citation type="submission" date="2017-02" db="EMBL/GenBank/DDBJ databases">
        <title>Delving into the versatile metabolic prowess of the omnipresent phylum Bacteroidetes.</title>
        <authorList>
            <person name="Nobu M.K."/>
            <person name="Mei R."/>
            <person name="Narihiro T."/>
            <person name="Kuroda K."/>
            <person name="Liu W.-T."/>
        </authorList>
    </citation>
    <scope>NUCLEOTIDE SEQUENCE</scope>
    <source>
        <strain evidence="1">ADurb.Bin160</strain>
    </source>
</reference>
<dbReference type="AlphaFoldDB" id="A0A1V5ZQD8"/>
<protein>
    <submittedName>
        <fullName evidence="1">Uncharacterized protein</fullName>
    </submittedName>
</protein>
<accession>A0A1V5ZQD8</accession>
<organism evidence="1">
    <name type="scientific">candidate division CPR1 bacterium ADurb.Bin160</name>
    <dbReference type="NCBI Taxonomy" id="1852826"/>
    <lineage>
        <taxon>Bacteria</taxon>
        <taxon>candidate division CPR1</taxon>
    </lineage>
</organism>
<comment type="caution">
    <text evidence="1">The sequence shown here is derived from an EMBL/GenBank/DDBJ whole genome shotgun (WGS) entry which is preliminary data.</text>
</comment>